<dbReference type="SUPFAM" id="SSF54506">
    <property type="entry name" value="Diaminopimelate epimerase-like"/>
    <property type="match status" value="1"/>
</dbReference>
<organism evidence="1 2">
    <name type="scientific">Emericellopsis atlantica</name>
    <dbReference type="NCBI Taxonomy" id="2614577"/>
    <lineage>
        <taxon>Eukaryota</taxon>
        <taxon>Fungi</taxon>
        <taxon>Dikarya</taxon>
        <taxon>Ascomycota</taxon>
        <taxon>Pezizomycotina</taxon>
        <taxon>Sordariomycetes</taxon>
        <taxon>Hypocreomycetidae</taxon>
        <taxon>Hypocreales</taxon>
        <taxon>Bionectriaceae</taxon>
        <taxon>Emericellopsis</taxon>
    </lineage>
</organism>
<sequence>MSNRQEHEGGASTLDFVTVDVFTTQRYHGNPLAVVLVPAALSERLPKEAKQRIAREFNLSETVFLYVPDSASTTSMSVDGQKPPCRADIFTTETELPFAGHPSIGTAHLIMNHLRWDTNALQLKAGIFPISRLPGSDAQSDSPDPVQITVAHDLHIHSRTLADVLQSQVEHLGSPSRQRAHDAIAASLSSDETVREAELKAPAVSIVKGMTALLVKLPSLEHLSRVSTASRLHFDEAVQSLLLDAGPWGSSFCYRYYYVPMDGSDREAESDGRNVDTDRKSVEHIRARMVELASEDPATGSAAVTLGAYLAMQEQAVRDMTRFEITQGVEMGRKSDIVVEVKSKLENGLANIEEISLGGSAVVVMTGAVQL</sequence>
<dbReference type="PANTHER" id="PTHR13774">
    <property type="entry name" value="PHENAZINE BIOSYNTHESIS PROTEIN"/>
    <property type="match status" value="1"/>
</dbReference>
<dbReference type="OrthoDB" id="75169at2759"/>
<proteinExistence type="predicted"/>
<gene>
    <name evidence="1" type="ORF">F5Z01DRAFT_679401</name>
</gene>
<dbReference type="InterPro" id="IPR003719">
    <property type="entry name" value="Phenazine_PhzF-like"/>
</dbReference>
<dbReference type="Pfam" id="PF02567">
    <property type="entry name" value="PhzC-PhzF"/>
    <property type="match status" value="2"/>
</dbReference>
<keyword evidence="2" id="KW-1185">Reference proteome</keyword>
<accession>A0A9P7ZTX1</accession>
<dbReference type="Proteomes" id="UP000887229">
    <property type="component" value="Unassembled WGS sequence"/>
</dbReference>
<dbReference type="AlphaFoldDB" id="A0A9P7ZTX1"/>
<protein>
    <submittedName>
        <fullName evidence="1">Uncharacterized protein</fullName>
    </submittedName>
</protein>
<dbReference type="GO" id="GO:0005737">
    <property type="term" value="C:cytoplasm"/>
    <property type="evidence" value="ECO:0007669"/>
    <property type="project" value="TreeGrafter"/>
</dbReference>
<dbReference type="Gene3D" id="3.10.310.10">
    <property type="entry name" value="Diaminopimelate Epimerase, Chain A, domain 1"/>
    <property type="match status" value="2"/>
</dbReference>
<dbReference type="RefSeq" id="XP_046122114.1">
    <property type="nucleotide sequence ID" value="XM_046265522.1"/>
</dbReference>
<evidence type="ECO:0000313" key="2">
    <source>
        <dbReference type="Proteomes" id="UP000887229"/>
    </source>
</evidence>
<dbReference type="GeneID" id="70296425"/>
<dbReference type="PANTHER" id="PTHR13774:SF32">
    <property type="entry name" value="ANTISENSE-ENHANCING SEQUENCE 1"/>
    <property type="match status" value="1"/>
</dbReference>
<dbReference type="EMBL" id="MU251244">
    <property type="protein sequence ID" value="KAG9258190.1"/>
    <property type="molecule type" value="Genomic_DNA"/>
</dbReference>
<name>A0A9P7ZTX1_9HYPO</name>
<comment type="caution">
    <text evidence="1">The sequence shown here is derived from an EMBL/GenBank/DDBJ whole genome shotgun (WGS) entry which is preliminary data.</text>
</comment>
<reference evidence="1" key="1">
    <citation type="journal article" date="2021" name="IMA Fungus">
        <title>Genomic characterization of three marine fungi, including Emericellopsis atlantica sp. nov. with signatures of a generalist lifestyle and marine biomass degradation.</title>
        <authorList>
            <person name="Hagestad O.C."/>
            <person name="Hou L."/>
            <person name="Andersen J.H."/>
            <person name="Hansen E.H."/>
            <person name="Altermark B."/>
            <person name="Li C."/>
            <person name="Kuhnert E."/>
            <person name="Cox R.J."/>
            <person name="Crous P.W."/>
            <person name="Spatafora J.W."/>
            <person name="Lail K."/>
            <person name="Amirebrahimi M."/>
            <person name="Lipzen A."/>
            <person name="Pangilinan J."/>
            <person name="Andreopoulos W."/>
            <person name="Hayes R.D."/>
            <person name="Ng V."/>
            <person name="Grigoriev I.V."/>
            <person name="Jackson S.A."/>
            <person name="Sutton T.D.S."/>
            <person name="Dobson A.D.W."/>
            <person name="Rama T."/>
        </authorList>
    </citation>
    <scope>NUCLEOTIDE SEQUENCE</scope>
    <source>
        <strain evidence="1">TS7</strain>
    </source>
</reference>
<evidence type="ECO:0000313" key="1">
    <source>
        <dbReference type="EMBL" id="KAG9258190.1"/>
    </source>
</evidence>
<dbReference type="GO" id="GO:0016853">
    <property type="term" value="F:isomerase activity"/>
    <property type="evidence" value="ECO:0007669"/>
    <property type="project" value="TreeGrafter"/>
</dbReference>